<evidence type="ECO:0000256" key="4">
    <source>
        <dbReference type="ARBA" id="ARBA00022692"/>
    </source>
</evidence>
<dbReference type="PRINTS" id="PR00019">
    <property type="entry name" value="LEURICHRPT"/>
</dbReference>
<evidence type="ECO:0000256" key="1">
    <source>
        <dbReference type="ARBA" id="ARBA00004167"/>
    </source>
</evidence>
<evidence type="ECO:0000313" key="11">
    <source>
        <dbReference type="EMBL" id="VFU42842.1"/>
    </source>
</evidence>
<keyword evidence="5" id="KW-0732">Signal</keyword>
<keyword evidence="7 10" id="KW-1133">Transmembrane helix</keyword>
<dbReference type="GO" id="GO:0016020">
    <property type="term" value="C:membrane"/>
    <property type="evidence" value="ECO:0007669"/>
    <property type="project" value="UniProtKB-SubCell"/>
</dbReference>
<dbReference type="InterPro" id="IPR032675">
    <property type="entry name" value="LRR_dom_sf"/>
</dbReference>
<gene>
    <name evidence="11" type="ORF">SVIM_LOCUS260479</name>
</gene>
<keyword evidence="3" id="KW-0433">Leucine-rich repeat</keyword>
<dbReference type="SMART" id="SM00369">
    <property type="entry name" value="LRR_TYP"/>
    <property type="match status" value="5"/>
</dbReference>
<dbReference type="Gene3D" id="3.80.10.10">
    <property type="entry name" value="Ribonuclease Inhibitor"/>
    <property type="match status" value="2"/>
</dbReference>
<evidence type="ECO:0000256" key="8">
    <source>
        <dbReference type="ARBA" id="ARBA00023136"/>
    </source>
</evidence>
<evidence type="ECO:0000256" key="3">
    <source>
        <dbReference type="ARBA" id="ARBA00022614"/>
    </source>
</evidence>
<keyword evidence="9" id="KW-0325">Glycoprotein</keyword>
<dbReference type="FunFam" id="3.80.10.10:FF:000111">
    <property type="entry name" value="LRR receptor-like serine/threonine-protein kinase ERECTA"/>
    <property type="match status" value="1"/>
</dbReference>
<feature type="transmembrane region" description="Helical" evidence="10">
    <location>
        <begin position="375"/>
        <end position="397"/>
    </location>
</feature>
<sequence>MNNFQGQIPSEIGVYFPRLRVLIMSDNGFDGNIPSSLGNMSSLQLLDMSNNFLTGRTHSNNSLQGQIPGWIGNMSSLEFLDLSANNFSGLLPPRFGASSKLRHLYLSRNKLQGPITMEFHDFYEIMALDLSHNDLTGRIPEWIGRLSNLRFLLLSHNNFEGEIPIQLCRLEQLTLIDLSHNYLSGNILSWRISTPHFRSMMTSYDSISSSQQSFEFTTKNVPLLYKGSTIQYFTGIDLSCNNFTGEIPPEIGNLSMIKVLNLSHNSLIGPIPSTFSNLKEIESLDLSYNKLEGEIPPQLTELYSLEIFSVAHNNLSGKTPARVAQFATFEESCYKDNTFLFGQPLPKACGPEMPPSPTPTSTNKEDNGGFMDMEVFYVSFGVAYIMVLLVIGAILYINPYWRRAWFHFIEVGITNCYYFMVDNLPILSKFRFS</sequence>
<keyword evidence="4 10" id="KW-0812">Transmembrane</keyword>
<evidence type="ECO:0000256" key="9">
    <source>
        <dbReference type="ARBA" id="ARBA00023180"/>
    </source>
</evidence>
<dbReference type="InterPro" id="IPR001611">
    <property type="entry name" value="Leu-rich_rpt"/>
</dbReference>
<organism evidence="11">
    <name type="scientific">Salix viminalis</name>
    <name type="common">Common osier</name>
    <name type="synonym">Basket willow</name>
    <dbReference type="NCBI Taxonomy" id="40686"/>
    <lineage>
        <taxon>Eukaryota</taxon>
        <taxon>Viridiplantae</taxon>
        <taxon>Streptophyta</taxon>
        <taxon>Embryophyta</taxon>
        <taxon>Tracheophyta</taxon>
        <taxon>Spermatophyta</taxon>
        <taxon>Magnoliopsida</taxon>
        <taxon>eudicotyledons</taxon>
        <taxon>Gunneridae</taxon>
        <taxon>Pentapetalae</taxon>
        <taxon>rosids</taxon>
        <taxon>fabids</taxon>
        <taxon>Malpighiales</taxon>
        <taxon>Salicaceae</taxon>
        <taxon>Saliceae</taxon>
        <taxon>Salix</taxon>
    </lineage>
</organism>
<comment type="similarity">
    <text evidence="2">Belongs to the RLP family.</text>
</comment>
<proteinExistence type="inferred from homology"/>
<dbReference type="InterPro" id="IPR003591">
    <property type="entry name" value="Leu-rich_rpt_typical-subtyp"/>
</dbReference>
<evidence type="ECO:0000256" key="7">
    <source>
        <dbReference type="ARBA" id="ARBA00022989"/>
    </source>
</evidence>
<evidence type="ECO:0000256" key="2">
    <source>
        <dbReference type="ARBA" id="ARBA00009592"/>
    </source>
</evidence>
<evidence type="ECO:0000256" key="5">
    <source>
        <dbReference type="ARBA" id="ARBA00022729"/>
    </source>
</evidence>
<comment type="subcellular location">
    <subcellularLocation>
        <location evidence="1">Membrane</location>
        <topology evidence="1">Single-pass membrane protein</topology>
    </subcellularLocation>
</comment>
<keyword evidence="8 10" id="KW-0472">Membrane</keyword>
<keyword evidence="6" id="KW-0677">Repeat</keyword>
<dbReference type="PANTHER" id="PTHR48062">
    <property type="entry name" value="RECEPTOR-LIKE PROTEIN 14"/>
    <property type="match status" value="1"/>
</dbReference>
<dbReference type="Pfam" id="PF00560">
    <property type="entry name" value="LRR_1"/>
    <property type="match status" value="1"/>
</dbReference>
<dbReference type="EMBL" id="CAADRP010001591">
    <property type="protein sequence ID" value="VFU42842.1"/>
    <property type="molecule type" value="Genomic_DNA"/>
</dbReference>
<dbReference type="AlphaFoldDB" id="A0A6N2LRH1"/>
<evidence type="ECO:0000256" key="6">
    <source>
        <dbReference type="ARBA" id="ARBA00022737"/>
    </source>
</evidence>
<name>A0A6N2LRH1_SALVM</name>
<protein>
    <submittedName>
        <fullName evidence="11">Uncharacterized protein</fullName>
    </submittedName>
</protein>
<dbReference type="InterPro" id="IPR051502">
    <property type="entry name" value="RLP_Defense_Trigger"/>
</dbReference>
<dbReference type="SUPFAM" id="SSF52058">
    <property type="entry name" value="L domain-like"/>
    <property type="match status" value="1"/>
</dbReference>
<dbReference type="Pfam" id="PF13855">
    <property type="entry name" value="LRR_8"/>
    <property type="match status" value="3"/>
</dbReference>
<evidence type="ECO:0000256" key="10">
    <source>
        <dbReference type="SAM" id="Phobius"/>
    </source>
</evidence>
<dbReference type="FunFam" id="3.80.10.10:FF:000041">
    <property type="entry name" value="LRR receptor-like serine/threonine-protein kinase ERECTA"/>
    <property type="match status" value="1"/>
</dbReference>
<accession>A0A6N2LRH1</accession>
<feature type="transmembrane region" description="Helical" evidence="10">
    <location>
        <begin position="404"/>
        <end position="421"/>
    </location>
</feature>
<reference evidence="11" key="1">
    <citation type="submission" date="2019-03" db="EMBL/GenBank/DDBJ databases">
        <authorList>
            <person name="Mank J."/>
            <person name="Almeida P."/>
        </authorList>
    </citation>
    <scope>NUCLEOTIDE SEQUENCE</scope>
    <source>
        <strain evidence="11">78183</strain>
    </source>
</reference>
<dbReference type="PANTHER" id="PTHR48062:SF21">
    <property type="entry name" value="RECEPTOR-LIKE PROTEIN 12"/>
    <property type="match status" value="1"/>
</dbReference>